<proteinExistence type="predicted"/>
<dbReference type="AlphaFoldDB" id="A0A327R5V6"/>
<reference evidence="1 2" key="1">
    <citation type="submission" date="2018-06" db="EMBL/GenBank/DDBJ databases">
        <title>Genomic Encyclopedia of Archaeal and Bacterial Type Strains, Phase II (KMG-II): from individual species to whole genera.</title>
        <authorList>
            <person name="Goeker M."/>
        </authorList>
    </citation>
    <scope>NUCLEOTIDE SEQUENCE [LARGE SCALE GENOMIC DNA]</scope>
    <source>
        <strain evidence="1 2">DSM 23857</strain>
    </source>
</reference>
<sequence>MFGPNQDIAAQTGNPHFGKQGYCKKTIPMSHLTSPANTDKLQVILNPQKLPLTPDKLRELSGLQMTDEKADEIIHSIRLFCRVLYQLSHQID</sequence>
<name>A0A327R5V6_9BACT</name>
<organism evidence="1 2">
    <name type="scientific">Chitinophaga skermanii</name>
    <dbReference type="NCBI Taxonomy" id="331697"/>
    <lineage>
        <taxon>Bacteria</taxon>
        <taxon>Pseudomonadati</taxon>
        <taxon>Bacteroidota</taxon>
        <taxon>Chitinophagia</taxon>
        <taxon>Chitinophagales</taxon>
        <taxon>Chitinophagaceae</taxon>
        <taxon>Chitinophaga</taxon>
    </lineage>
</organism>
<comment type="caution">
    <text evidence="1">The sequence shown here is derived from an EMBL/GenBank/DDBJ whole genome shotgun (WGS) entry which is preliminary data.</text>
</comment>
<gene>
    <name evidence="1" type="ORF">LX64_00682</name>
</gene>
<accession>A0A327R5V6</accession>
<protein>
    <submittedName>
        <fullName evidence="1">Uncharacterized protein</fullName>
    </submittedName>
</protein>
<evidence type="ECO:0000313" key="2">
    <source>
        <dbReference type="Proteomes" id="UP000249547"/>
    </source>
</evidence>
<dbReference type="EMBL" id="QLLL01000001">
    <property type="protein sequence ID" value="RAJ11074.1"/>
    <property type="molecule type" value="Genomic_DNA"/>
</dbReference>
<evidence type="ECO:0000313" key="1">
    <source>
        <dbReference type="EMBL" id="RAJ11074.1"/>
    </source>
</evidence>
<keyword evidence="2" id="KW-1185">Reference proteome</keyword>
<dbReference type="Proteomes" id="UP000249547">
    <property type="component" value="Unassembled WGS sequence"/>
</dbReference>